<dbReference type="InterPro" id="IPR000644">
    <property type="entry name" value="CBS_dom"/>
</dbReference>
<comment type="similarity">
    <text evidence="1">Belongs to the ABC transporter superfamily.</text>
</comment>
<dbReference type="SUPFAM" id="SSF52540">
    <property type="entry name" value="P-loop containing nucleoside triphosphate hydrolases"/>
    <property type="match status" value="1"/>
</dbReference>
<feature type="domain" description="CBS" evidence="8">
    <location>
        <begin position="326"/>
        <end position="387"/>
    </location>
</feature>
<dbReference type="EMBL" id="SOBG01000003">
    <property type="protein sequence ID" value="TDT71573.1"/>
    <property type="molecule type" value="Genomic_DNA"/>
</dbReference>
<dbReference type="NCBIfam" id="TIGR01186">
    <property type="entry name" value="proV"/>
    <property type="match status" value="1"/>
</dbReference>
<keyword evidence="4" id="KW-0547">Nucleotide-binding</keyword>
<dbReference type="PROSITE" id="PS00211">
    <property type="entry name" value="ABC_TRANSPORTER_1"/>
    <property type="match status" value="1"/>
</dbReference>
<proteinExistence type="inferred from homology"/>
<evidence type="ECO:0000256" key="6">
    <source>
        <dbReference type="PROSITE-ProRule" id="PRU00703"/>
    </source>
</evidence>
<evidence type="ECO:0000256" key="4">
    <source>
        <dbReference type="ARBA" id="ARBA00022741"/>
    </source>
</evidence>
<reference evidence="9 10" key="1">
    <citation type="submission" date="2019-03" db="EMBL/GenBank/DDBJ databases">
        <title>Genomic Encyclopedia of Type Strains, Phase IV (KMG-IV): sequencing the most valuable type-strain genomes for metagenomic binning, comparative biology and taxonomic classification.</title>
        <authorList>
            <person name="Goeker M."/>
        </authorList>
    </citation>
    <scope>NUCLEOTIDE SEQUENCE [LARGE SCALE GENOMIC DNA]</scope>
    <source>
        <strain evidence="9 10">DSM 100055</strain>
    </source>
</reference>
<comment type="caution">
    <text evidence="9">The sequence shown here is derived from an EMBL/GenBank/DDBJ whole genome shotgun (WGS) entry which is preliminary data.</text>
</comment>
<keyword evidence="10" id="KW-1185">Reference proteome</keyword>
<dbReference type="PROSITE" id="PS51371">
    <property type="entry name" value="CBS"/>
    <property type="match status" value="1"/>
</dbReference>
<name>A0AA46DZ66_9FUSO</name>
<dbReference type="InterPro" id="IPR027417">
    <property type="entry name" value="P-loop_NTPase"/>
</dbReference>
<evidence type="ECO:0000313" key="10">
    <source>
        <dbReference type="Proteomes" id="UP000294678"/>
    </source>
</evidence>
<feature type="domain" description="ABC transporter" evidence="7">
    <location>
        <begin position="2"/>
        <end position="237"/>
    </location>
</feature>
<dbReference type="InterPro" id="IPR003439">
    <property type="entry name" value="ABC_transporter-like_ATP-bd"/>
</dbReference>
<protein>
    <submittedName>
        <fullName evidence="9">Osmoprotectant transport system ATP-binding protein</fullName>
    </submittedName>
</protein>
<evidence type="ECO:0000256" key="2">
    <source>
        <dbReference type="ARBA" id="ARBA00022448"/>
    </source>
</evidence>
<gene>
    <name evidence="9" type="ORF">EV215_0951</name>
</gene>
<dbReference type="Gene3D" id="3.10.580.10">
    <property type="entry name" value="CBS-domain"/>
    <property type="match status" value="1"/>
</dbReference>
<dbReference type="SMART" id="SM00382">
    <property type="entry name" value="AAA"/>
    <property type="match status" value="1"/>
</dbReference>
<dbReference type="PANTHER" id="PTHR43117:SF4">
    <property type="entry name" value="OSMOPROTECTANT IMPORT ATP-BINDING PROTEIN OSMV"/>
    <property type="match status" value="1"/>
</dbReference>
<evidence type="ECO:0000256" key="5">
    <source>
        <dbReference type="ARBA" id="ARBA00022840"/>
    </source>
</evidence>
<dbReference type="GO" id="GO:0016887">
    <property type="term" value="F:ATP hydrolysis activity"/>
    <property type="evidence" value="ECO:0007669"/>
    <property type="project" value="InterPro"/>
</dbReference>
<evidence type="ECO:0000259" key="8">
    <source>
        <dbReference type="PROSITE" id="PS51371"/>
    </source>
</evidence>
<dbReference type="Gene3D" id="3.40.50.300">
    <property type="entry name" value="P-loop containing nucleotide triphosphate hydrolases"/>
    <property type="match status" value="1"/>
</dbReference>
<dbReference type="RefSeq" id="WP_134112832.1">
    <property type="nucleotide sequence ID" value="NZ_SOBG01000003.1"/>
</dbReference>
<dbReference type="InterPro" id="IPR003593">
    <property type="entry name" value="AAA+_ATPase"/>
</dbReference>
<dbReference type="AlphaFoldDB" id="A0AA46DZ66"/>
<dbReference type="Pfam" id="PF00005">
    <property type="entry name" value="ABC_tran"/>
    <property type="match status" value="1"/>
</dbReference>
<accession>A0AA46DZ66</accession>
<keyword evidence="5 9" id="KW-0067">ATP-binding</keyword>
<dbReference type="Proteomes" id="UP000294678">
    <property type="component" value="Unassembled WGS sequence"/>
</dbReference>
<evidence type="ECO:0000256" key="3">
    <source>
        <dbReference type="ARBA" id="ARBA00022737"/>
    </source>
</evidence>
<dbReference type="GO" id="GO:0016020">
    <property type="term" value="C:membrane"/>
    <property type="evidence" value="ECO:0007669"/>
    <property type="project" value="InterPro"/>
</dbReference>
<keyword evidence="6" id="KW-0129">CBS domain</keyword>
<organism evidence="9 10">
    <name type="scientific">Hypnocyclicus thermotrophus</name>
    <dbReference type="NCBI Taxonomy" id="1627895"/>
    <lineage>
        <taxon>Bacteria</taxon>
        <taxon>Fusobacteriati</taxon>
        <taxon>Fusobacteriota</taxon>
        <taxon>Fusobacteriia</taxon>
        <taxon>Fusobacteriales</taxon>
        <taxon>Fusobacteriaceae</taxon>
        <taxon>Hypnocyclicus</taxon>
    </lineage>
</organism>
<dbReference type="Pfam" id="PF00571">
    <property type="entry name" value="CBS"/>
    <property type="match status" value="1"/>
</dbReference>
<dbReference type="GO" id="GO:0005524">
    <property type="term" value="F:ATP binding"/>
    <property type="evidence" value="ECO:0007669"/>
    <property type="project" value="UniProtKB-KW"/>
</dbReference>
<dbReference type="InterPro" id="IPR046342">
    <property type="entry name" value="CBS_dom_sf"/>
</dbReference>
<dbReference type="PROSITE" id="PS50893">
    <property type="entry name" value="ABC_TRANSPORTER_2"/>
    <property type="match status" value="1"/>
</dbReference>
<dbReference type="CDD" id="cd02205">
    <property type="entry name" value="CBS_pair_SF"/>
    <property type="match status" value="1"/>
</dbReference>
<evidence type="ECO:0000313" key="9">
    <source>
        <dbReference type="EMBL" id="TDT71573.1"/>
    </source>
</evidence>
<keyword evidence="2" id="KW-0813">Transport</keyword>
<dbReference type="PANTHER" id="PTHR43117">
    <property type="entry name" value="OSMOPROTECTANT IMPORT ATP-BINDING PROTEIN OSMV"/>
    <property type="match status" value="1"/>
</dbReference>
<evidence type="ECO:0000256" key="1">
    <source>
        <dbReference type="ARBA" id="ARBA00005417"/>
    </source>
</evidence>
<dbReference type="SUPFAM" id="SSF54631">
    <property type="entry name" value="CBS-domain pair"/>
    <property type="match status" value="1"/>
</dbReference>
<evidence type="ECO:0000259" key="7">
    <source>
        <dbReference type="PROSITE" id="PS50893"/>
    </source>
</evidence>
<dbReference type="GO" id="GO:0031460">
    <property type="term" value="P:glycine betaine transport"/>
    <property type="evidence" value="ECO:0007669"/>
    <property type="project" value="InterPro"/>
</dbReference>
<dbReference type="GO" id="GO:0006970">
    <property type="term" value="P:response to osmotic stress"/>
    <property type="evidence" value="ECO:0007669"/>
    <property type="project" value="UniProtKB-ARBA"/>
</dbReference>
<keyword evidence="3" id="KW-0677">Repeat</keyword>
<dbReference type="InterPro" id="IPR017871">
    <property type="entry name" value="ABC_transporter-like_CS"/>
</dbReference>
<dbReference type="FunFam" id="3.40.50.300:FF:000201">
    <property type="entry name" value="Glycine betaine/L-proline ABC transporter ATP-binding protein"/>
    <property type="match status" value="1"/>
</dbReference>
<dbReference type="SMART" id="SM00116">
    <property type="entry name" value="CBS"/>
    <property type="match status" value="1"/>
</dbReference>
<sequence>MIEFKKVSKTFDGKKNVINKLNFKINKGELVVLIGESGCGKTTTMRMINLLIKPTKGEILIDGKNILKMNKIQLRRNIGYVIQKVGLLPHMTIGENIELLPKIKKWKKEKRVERAKELLELVELDPEEYYDRYPNELSGGQQQRIGIARALAADPDIILMDEPFSALDPITREKLQDEIIRIQDELHKTIIFVTHDMDEAIKIADRIAVMNNGEIVQYDTPEEILKNPINDFVEFFIGKERLWRQPELVLAKDIMRKKVYKINAEGKMARAVEKLKESEATMLIVVDKIKDKPQKGLGLITPKLLKRIEFNKKTLNYNTKVIKDYMRKDFVTVDEKTNMVQVLNYMSTRNFRSIPVTNSKNEIVGIITPNSILNIMSKISPDCIIEEEIISQNKEEVNGKA</sequence>
<dbReference type="InterPro" id="IPR005892">
    <property type="entry name" value="Gly-betaine_transp_ATP-bd"/>
</dbReference>